<feature type="signal peptide" evidence="1">
    <location>
        <begin position="1"/>
        <end position="31"/>
    </location>
</feature>
<sequence>MRIAKRVGASFAAFGVALAGMTLVAPTSAQAAGASDCKSGQICLFENENFTGGIFRVSGGCDKDLGDNYFSSGTRVVDRTSSIINKTGSVVFVAEFPDPYRKAGYELGVQGNHSFANLRSVKVLNYRNGQFPTINFDNNASAVC</sequence>
<keyword evidence="1" id="KW-0732">Signal</keyword>
<keyword evidence="3" id="KW-1185">Reference proteome</keyword>
<reference evidence="2 3" key="1">
    <citation type="submission" date="2017-09" db="EMBL/GenBank/DDBJ databases">
        <authorList>
            <person name="Ehlers B."/>
            <person name="Leendertz F.H."/>
        </authorList>
    </citation>
    <scope>NUCLEOTIDE SEQUENCE [LARGE SCALE GENOMIC DNA]</scope>
    <source>
        <strain evidence="2 3">CGMCC 4.6857</strain>
    </source>
</reference>
<dbReference type="AlphaFoldDB" id="A0A285GQU8"/>
<evidence type="ECO:0000313" key="3">
    <source>
        <dbReference type="Proteomes" id="UP000219612"/>
    </source>
</evidence>
<dbReference type="Pfam" id="PF03995">
    <property type="entry name" value="Inhibitor_I36"/>
    <property type="match status" value="1"/>
</dbReference>
<gene>
    <name evidence="2" type="ORF">SAMN05421748_102431</name>
</gene>
<dbReference type="EMBL" id="OBDY01000002">
    <property type="protein sequence ID" value="SNY25917.1"/>
    <property type="molecule type" value="Genomic_DNA"/>
</dbReference>
<dbReference type="OrthoDB" id="3408428at2"/>
<organism evidence="2 3">
    <name type="scientific">Paractinoplanes atraurantiacus</name>
    <dbReference type="NCBI Taxonomy" id="1036182"/>
    <lineage>
        <taxon>Bacteria</taxon>
        <taxon>Bacillati</taxon>
        <taxon>Actinomycetota</taxon>
        <taxon>Actinomycetes</taxon>
        <taxon>Micromonosporales</taxon>
        <taxon>Micromonosporaceae</taxon>
        <taxon>Paractinoplanes</taxon>
    </lineage>
</organism>
<dbReference type="RefSeq" id="WP_097319166.1">
    <property type="nucleotide sequence ID" value="NZ_OBDY01000002.1"/>
</dbReference>
<feature type="chain" id="PRO_5013352345" evidence="1">
    <location>
        <begin position="32"/>
        <end position="144"/>
    </location>
</feature>
<accession>A0A285GQU8</accession>
<protein>
    <submittedName>
        <fullName evidence="2">Peptidase inhibitor family I36</fullName>
    </submittedName>
</protein>
<dbReference type="Proteomes" id="UP000219612">
    <property type="component" value="Unassembled WGS sequence"/>
</dbReference>
<name>A0A285GQU8_9ACTN</name>
<proteinExistence type="predicted"/>
<evidence type="ECO:0000256" key="1">
    <source>
        <dbReference type="SAM" id="SignalP"/>
    </source>
</evidence>
<dbReference type="Gene3D" id="2.60.20.10">
    <property type="entry name" value="Crystallins"/>
    <property type="match status" value="1"/>
</dbReference>
<evidence type="ECO:0000313" key="2">
    <source>
        <dbReference type="EMBL" id="SNY25917.1"/>
    </source>
</evidence>